<dbReference type="InterPro" id="IPR004617">
    <property type="entry name" value="ApaH"/>
</dbReference>
<comment type="catalytic activity">
    <reaction evidence="8">
        <text>P(1),P(4)-bis(5'-adenosyl) tetraphosphate + H2O = 2 ADP + 2 H(+)</text>
        <dbReference type="Rhea" id="RHEA:24252"/>
        <dbReference type="ChEBI" id="CHEBI:15377"/>
        <dbReference type="ChEBI" id="CHEBI:15378"/>
        <dbReference type="ChEBI" id="CHEBI:58141"/>
        <dbReference type="ChEBI" id="CHEBI:456216"/>
        <dbReference type="EC" id="3.6.1.41"/>
    </reaction>
</comment>
<evidence type="ECO:0000256" key="2">
    <source>
        <dbReference type="ARBA" id="ARBA00005419"/>
    </source>
</evidence>
<evidence type="ECO:0000256" key="1">
    <source>
        <dbReference type="ARBA" id="ARBA00003413"/>
    </source>
</evidence>
<keyword evidence="4 10" id="KW-0378">Hydrolase</keyword>
<name>A0ABZ2GWA2_9GAMM</name>
<accession>A0ABZ2GWA2</accession>
<evidence type="ECO:0000313" key="11">
    <source>
        <dbReference type="Proteomes" id="UP001368618"/>
    </source>
</evidence>
<evidence type="ECO:0000256" key="8">
    <source>
        <dbReference type="ARBA" id="ARBA00049417"/>
    </source>
</evidence>
<evidence type="ECO:0000259" key="9">
    <source>
        <dbReference type="Pfam" id="PF00149"/>
    </source>
</evidence>
<evidence type="ECO:0000256" key="4">
    <source>
        <dbReference type="ARBA" id="ARBA00022801"/>
    </source>
</evidence>
<protein>
    <recommendedName>
        <fullName evidence="3">bis(5'-nucleosyl)-tetraphosphatase (symmetrical)</fullName>
        <ecNumber evidence="3">3.6.1.41</ecNumber>
    </recommendedName>
    <alternativeName>
        <fullName evidence="6">Ap4A hydrolase</fullName>
    </alternativeName>
    <alternativeName>
        <fullName evidence="5">Diadenosine 5',5'''-P1,P4-tetraphosphate pyrophosphohydrolase</fullName>
    </alternativeName>
    <alternativeName>
        <fullName evidence="7">Diadenosine tetraphosphatase</fullName>
    </alternativeName>
</protein>
<dbReference type="EC" id="3.6.1.41" evidence="3"/>
<dbReference type="PIRSF" id="PIRSF000903">
    <property type="entry name" value="B5n-ttraPtase_sm"/>
    <property type="match status" value="1"/>
</dbReference>
<evidence type="ECO:0000256" key="7">
    <source>
        <dbReference type="ARBA" id="ARBA00033210"/>
    </source>
</evidence>
<organism evidence="10 11">
    <name type="scientific">Candidatus Legionella polyplacis</name>
    <dbReference type="NCBI Taxonomy" id="2005262"/>
    <lineage>
        <taxon>Bacteria</taxon>
        <taxon>Pseudomonadati</taxon>
        <taxon>Pseudomonadota</taxon>
        <taxon>Gammaproteobacteria</taxon>
        <taxon>Legionellales</taxon>
        <taxon>Legionellaceae</taxon>
        <taxon>Legionella</taxon>
    </lineage>
</organism>
<dbReference type="InterPro" id="IPR050126">
    <property type="entry name" value="Ap4A_hydrolase"/>
</dbReference>
<comment type="similarity">
    <text evidence="2">Belongs to the Ap4A hydrolase family.</text>
</comment>
<dbReference type="InterPro" id="IPR006186">
    <property type="entry name" value="Ser/Thr-sp_prot-phosphatase"/>
</dbReference>
<dbReference type="EMBL" id="CP135137">
    <property type="protein sequence ID" value="WWR11427.1"/>
    <property type="molecule type" value="Genomic_DNA"/>
</dbReference>
<dbReference type="RefSeq" id="WP_100114902.1">
    <property type="nucleotide sequence ID" value="NZ_CP021497.1"/>
</dbReference>
<dbReference type="PANTHER" id="PTHR42850">
    <property type="entry name" value="METALLOPHOSPHOESTERASE"/>
    <property type="match status" value="1"/>
</dbReference>
<sequence length="275" mass="32598">MSDYAIGDIHGCYDSLLKLLEIINFSDKKDKLWFVGDLVNRGPNSIKVLRFIKNLSIKPNISLGNHDLYLLNCIFNKQFSKYIDKKTKTILQAHDIIHLGHWLKQQSILHYSKKLNIIMCHAGIPPIWDSILARFYANQLKIFINTGLYFSITNQLYKKKISYQKYKYIFNKYKRLSNYFTKMRYCNVNGNLLLKYKNINLKKNNYFPWFKVPTRKNIHEDIIFGHWSKLNGICKQPNIYPLDTGCVWGKKLTALRLQDKKYFQVPGLEHYNNKN</sequence>
<dbReference type="InterPro" id="IPR004843">
    <property type="entry name" value="Calcineurin-like_PHP"/>
</dbReference>
<gene>
    <name evidence="10" type="ORF">RQL39_01890</name>
</gene>
<dbReference type="Gene3D" id="3.60.21.10">
    <property type="match status" value="1"/>
</dbReference>
<evidence type="ECO:0000256" key="3">
    <source>
        <dbReference type="ARBA" id="ARBA00012506"/>
    </source>
</evidence>
<dbReference type="GO" id="GO:0008803">
    <property type="term" value="F:bis(5'-nucleosyl)-tetraphosphatase (symmetrical) activity"/>
    <property type="evidence" value="ECO:0007669"/>
    <property type="project" value="UniProtKB-EC"/>
</dbReference>
<keyword evidence="11" id="KW-1185">Reference proteome</keyword>
<dbReference type="PANTHER" id="PTHR42850:SF11">
    <property type="entry name" value="BIS(5'-NUCLEOSYL)-TETRAPHOSPHATASE [SYMMETRICAL]"/>
    <property type="match status" value="1"/>
</dbReference>
<feature type="domain" description="Calcineurin-like phosphoesterase" evidence="9">
    <location>
        <begin position="5"/>
        <end position="129"/>
    </location>
</feature>
<evidence type="ECO:0000313" key="10">
    <source>
        <dbReference type="EMBL" id="WWR11427.1"/>
    </source>
</evidence>
<evidence type="ECO:0000256" key="5">
    <source>
        <dbReference type="ARBA" id="ARBA00031248"/>
    </source>
</evidence>
<comment type="function">
    <text evidence="1">Hydrolyzes diadenosine 5',5'''-P1,P4-tetraphosphate to yield ADP.</text>
</comment>
<dbReference type="NCBIfam" id="NF001204">
    <property type="entry name" value="PRK00166.1"/>
    <property type="match status" value="1"/>
</dbReference>
<evidence type="ECO:0000256" key="6">
    <source>
        <dbReference type="ARBA" id="ARBA00032248"/>
    </source>
</evidence>
<dbReference type="InterPro" id="IPR029052">
    <property type="entry name" value="Metallo-depent_PP-like"/>
</dbReference>
<dbReference type="Proteomes" id="UP001368618">
    <property type="component" value="Chromosome"/>
</dbReference>
<reference evidence="10" key="1">
    <citation type="submission" date="2023-09" db="EMBL/GenBank/DDBJ databases">
        <title>Genomes of two closely related lineages of the louse Polyplax serrata with different host specificities.</title>
        <authorList>
            <person name="Martinu J."/>
            <person name="Tarabai H."/>
            <person name="Stefka J."/>
            <person name="Hypsa V."/>
        </authorList>
    </citation>
    <scope>NUCLEOTIDE SEQUENCE [LARGE SCALE GENOMIC DNA]</scope>
    <source>
        <strain evidence="10">98ZLc_SE</strain>
    </source>
</reference>
<dbReference type="PRINTS" id="PR00114">
    <property type="entry name" value="STPHPHTASE"/>
</dbReference>
<dbReference type="SUPFAM" id="SSF56300">
    <property type="entry name" value="Metallo-dependent phosphatases"/>
    <property type="match status" value="1"/>
</dbReference>
<dbReference type="Pfam" id="PF00149">
    <property type="entry name" value="Metallophos"/>
    <property type="match status" value="1"/>
</dbReference>
<proteinExistence type="inferred from homology"/>